<dbReference type="STRING" id="1194083.BN12_1020001"/>
<evidence type="ECO:0000313" key="1">
    <source>
        <dbReference type="EMBL" id="CCH76036.1"/>
    </source>
</evidence>
<dbReference type="InterPro" id="IPR015422">
    <property type="entry name" value="PyrdxlP-dep_Trfase_small"/>
</dbReference>
<dbReference type="GO" id="GO:0000271">
    <property type="term" value="P:polysaccharide biosynthetic process"/>
    <property type="evidence" value="ECO:0007669"/>
    <property type="project" value="TreeGrafter"/>
</dbReference>
<dbReference type="GO" id="GO:0030170">
    <property type="term" value="F:pyridoxal phosphate binding"/>
    <property type="evidence" value="ECO:0007669"/>
    <property type="project" value="TreeGrafter"/>
</dbReference>
<dbReference type="GO" id="GO:0008483">
    <property type="term" value="F:transaminase activity"/>
    <property type="evidence" value="ECO:0007669"/>
    <property type="project" value="UniProtKB-KW"/>
</dbReference>
<keyword evidence="1" id="KW-0032">Aminotransferase</keyword>
<gene>
    <name evidence="1" type="ORF">BN12_1020001</name>
</gene>
<dbReference type="PANTHER" id="PTHR30244:SF30">
    <property type="entry name" value="BLR5990 PROTEIN"/>
    <property type="match status" value="1"/>
</dbReference>
<dbReference type="PANTHER" id="PTHR30244">
    <property type="entry name" value="TRANSAMINASE"/>
    <property type="match status" value="1"/>
</dbReference>
<dbReference type="Gene3D" id="3.90.1150.10">
    <property type="entry name" value="Aspartate Aminotransferase, domain 1"/>
    <property type="match status" value="1"/>
</dbReference>
<keyword evidence="2" id="KW-1185">Reference proteome</keyword>
<dbReference type="InterPro" id="IPR015424">
    <property type="entry name" value="PyrdxlP-dep_Trfase"/>
</dbReference>
<reference evidence="1 2" key="1">
    <citation type="journal article" date="2013" name="ISME J.">
        <title>A metabolic model for members of the genus Tetrasphaera involved in enhanced biological phosphorus removal.</title>
        <authorList>
            <person name="Kristiansen R."/>
            <person name="Nguyen H.T.T."/>
            <person name="Saunders A.M."/>
            <person name="Nielsen J.L."/>
            <person name="Wimmer R."/>
            <person name="Le V.Q."/>
            <person name="McIlroy S.J."/>
            <person name="Petrovski S."/>
            <person name="Seviour R.J."/>
            <person name="Calteau A."/>
            <person name="Nielsen K.L."/>
            <person name="Nielsen P.H."/>
        </authorList>
    </citation>
    <scope>NUCLEOTIDE SEQUENCE [LARGE SCALE GENOMIC DNA]</scope>
    <source>
        <strain evidence="1 2">T1-X7</strain>
    </source>
</reference>
<protein>
    <submittedName>
        <fullName evidence="1">Putative pyridoxal phosphate-dependent aminotransferase epsN</fullName>
        <ecNumber evidence="1">2.6.1.-</ecNumber>
    </submittedName>
</protein>
<dbReference type="InterPro" id="IPR015421">
    <property type="entry name" value="PyrdxlP-dep_Trfase_major"/>
</dbReference>
<dbReference type="Proteomes" id="UP000035721">
    <property type="component" value="Unassembled WGS sequence"/>
</dbReference>
<dbReference type="InterPro" id="IPR000653">
    <property type="entry name" value="DegT/StrS_aminotransferase"/>
</dbReference>
<accession>A0A077LSZ6</accession>
<dbReference type="EMBL" id="CAJB01000005">
    <property type="protein sequence ID" value="CCH76036.1"/>
    <property type="molecule type" value="Genomic_DNA"/>
</dbReference>
<proteinExistence type="predicted"/>
<sequence length="197" mass="21416">MGRVGAFSFNGNKIATTGGGGMLVTDDAELARHARHLTTQAKVPDIAYLHDEVGYNYRLTNIAAALGLAQLERLEEFVARKRAVAARYDEALSGTGLTLPPRIAGLDSTYWLYSVLVPHAGEHARDDLLRHLADRGIGARALWRPVHAQPPYAELSVLGTGGVADDIFRRGLSLPCSTDITDEEQDRVVEAILARYP</sequence>
<dbReference type="AlphaFoldDB" id="A0A077LSZ6"/>
<dbReference type="EC" id="2.6.1.-" evidence="1"/>
<dbReference type="Gene3D" id="3.40.640.10">
    <property type="entry name" value="Type I PLP-dependent aspartate aminotransferase-like (Major domain)"/>
    <property type="match status" value="1"/>
</dbReference>
<dbReference type="Pfam" id="PF01041">
    <property type="entry name" value="DegT_DnrJ_EryC1"/>
    <property type="match status" value="1"/>
</dbReference>
<evidence type="ECO:0000313" key="2">
    <source>
        <dbReference type="Proteomes" id="UP000035721"/>
    </source>
</evidence>
<organism evidence="1 2">
    <name type="scientific">Nostocoides japonicum T1-X7</name>
    <dbReference type="NCBI Taxonomy" id="1194083"/>
    <lineage>
        <taxon>Bacteria</taxon>
        <taxon>Bacillati</taxon>
        <taxon>Actinomycetota</taxon>
        <taxon>Actinomycetes</taxon>
        <taxon>Micrococcales</taxon>
        <taxon>Intrasporangiaceae</taxon>
        <taxon>Nostocoides</taxon>
    </lineage>
</organism>
<comment type="caution">
    <text evidence="1">The sequence shown here is derived from an EMBL/GenBank/DDBJ whole genome shotgun (WGS) entry which is preliminary data.</text>
</comment>
<dbReference type="SUPFAM" id="SSF53383">
    <property type="entry name" value="PLP-dependent transferases"/>
    <property type="match status" value="1"/>
</dbReference>
<keyword evidence="1" id="KW-0808">Transferase</keyword>
<name>A0A077LSZ6_9MICO</name>